<evidence type="ECO:0000313" key="2">
    <source>
        <dbReference type="Proteomes" id="UP000886885"/>
    </source>
</evidence>
<dbReference type="Proteomes" id="UP000886885">
    <property type="component" value="Chromosome 5D"/>
</dbReference>
<comment type="caution">
    <text evidence="1">The sequence shown here is derived from an EMBL/GenBank/DDBJ whole genome shotgun (WGS) entry which is preliminary data.</text>
</comment>
<dbReference type="AlphaFoldDB" id="A0A8X7ZS17"/>
<organism evidence="1 2">
    <name type="scientific">Populus tomentosa</name>
    <name type="common">Chinese white poplar</name>
    <dbReference type="NCBI Taxonomy" id="118781"/>
    <lineage>
        <taxon>Eukaryota</taxon>
        <taxon>Viridiplantae</taxon>
        <taxon>Streptophyta</taxon>
        <taxon>Embryophyta</taxon>
        <taxon>Tracheophyta</taxon>
        <taxon>Spermatophyta</taxon>
        <taxon>Magnoliopsida</taxon>
        <taxon>eudicotyledons</taxon>
        <taxon>Gunneridae</taxon>
        <taxon>Pentapetalae</taxon>
        <taxon>rosids</taxon>
        <taxon>fabids</taxon>
        <taxon>Malpighiales</taxon>
        <taxon>Salicaceae</taxon>
        <taxon>Saliceae</taxon>
        <taxon>Populus</taxon>
    </lineage>
</organism>
<keyword evidence="2" id="KW-1185">Reference proteome</keyword>
<dbReference type="InterPro" id="IPR052343">
    <property type="entry name" value="Retrotransposon-Effector_Assoc"/>
</dbReference>
<name>A0A8X7ZS17_POPTO</name>
<protein>
    <recommendedName>
        <fullName evidence="3">Reverse transcriptase domain-containing protein</fullName>
    </recommendedName>
</protein>
<dbReference type="PANTHER" id="PTHR46890">
    <property type="entry name" value="NON-LTR RETROLELEMENT REVERSE TRANSCRIPTASE-LIKE PROTEIN-RELATED"/>
    <property type="match status" value="1"/>
</dbReference>
<gene>
    <name evidence="1" type="ORF">POTOM_020311</name>
</gene>
<dbReference type="OrthoDB" id="1002389at2759"/>
<accession>A0A8X7ZS17</accession>
<proteinExistence type="predicted"/>
<evidence type="ECO:0000313" key="1">
    <source>
        <dbReference type="EMBL" id="KAG6773057.1"/>
    </source>
</evidence>
<dbReference type="EMBL" id="JAAWWB010000010">
    <property type="protein sequence ID" value="KAG6773057.1"/>
    <property type="molecule type" value="Genomic_DNA"/>
</dbReference>
<dbReference type="PANTHER" id="PTHR46890:SF48">
    <property type="entry name" value="RNA-DIRECTED DNA POLYMERASE"/>
    <property type="match status" value="1"/>
</dbReference>
<reference evidence="1" key="1">
    <citation type="journal article" date="2020" name="bioRxiv">
        <title>Hybrid origin of Populus tomentosa Carr. identified through genome sequencing and phylogenomic analysis.</title>
        <authorList>
            <person name="An X."/>
            <person name="Gao K."/>
            <person name="Chen Z."/>
            <person name="Li J."/>
            <person name="Yang X."/>
            <person name="Yang X."/>
            <person name="Zhou J."/>
            <person name="Guo T."/>
            <person name="Zhao T."/>
            <person name="Huang S."/>
            <person name="Miao D."/>
            <person name="Khan W.U."/>
            <person name="Rao P."/>
            <person name="Ye M."/>
            <person name="Lei B."/>
            <person name="Liao W."/>
            <person name="Wang J."/>
            <person name="Ji L."/>
            <person name="Li Y."/>
            <person name="Guo B."/>
            <person name="Mustafa N.S."/>
            <person name="Li S."/>
            <person name="Yun Q."/>
            <person name="Keller S.R."/>
            <person name="Mao J."/>
            <person name="Zhang R."/>
            <person name="Strauss S.H."/>
        </authorList>
    </citation>
    <scope>NUCLEOTIDE SEQUENCE</scope>
    <source>
        <strain evidence="1">GM15</strain>
        <tissue evidence="1">Leaf</tissue>
    </source>
</reference>
<sequence length="244" mass="27040">MGTGLEKAAAKETRRVSSFHVSHSAPMWQVKLQRGNISLDFNENSYEGNPLLCGTPLHNNCSEKESPSQRMSNDEREDDGFIDMNVFYASFGAGGFTSLKIALTLATAFCNKAPGPDGINFFFIKKAWETIGDDIYGLFDDFYLSGLLPDGINSSFITLFPEVVGANKLKDFTPISLIGCLYKIISKLQANRLKAAMPEIIGEVQHAFIKGRQILDSVLEIICHLKKSKSKGYFLKLTRLPQSL</sequence>
<evidence type="ECO:0008006" key="3">
    <source>
        <dbReference type="Google" id="ProtNLM"/>
    </source>
</evidence>